<dbReference type="InterPro" id="IPR011063">
    <property type="entry name" value="TilS/TtcA_N"/>
</dbReference>
<proteinExistence type="inferred from homology"/>
<organism evidence="10 11">
    <name type="scientific">Aerophobetes bacterium</name>
    <dbReference type="NCBI Taxonomy" id="2030807"/>
    <lineage>
        <taxon>Bacteria</taxon>
        <taxon>Candidatus Aerophobota</taxon>
    </lineage>
</organism>
<evidence type="ECO:0000256" key="1">
    <source>
        <dbReference type="ARBA" id="ARBA00004496"/>
    </source>
</evidence>
<protein>
    <recommendedName>
        <fullName evidence="8">tRNA(Ile)-lysidine synthase</fullName>
        <ecNumber evidence="8">6.3.4.19</ecNumber>
    </recommendedName>
    <alternativeName>
        <fullName evidence="8">tRNA(Ile)-2-lysyl-cytidine synthase</fullName>
    </alternativeName>
    <alternativeName>
        <fullName evidence="8">tRNA(Ile)-lysidine synthetase</fullName>
    </alternativeName>
</protein>
<comment type="similarity">
    <text evidence="8">Belongs to the tRNA(Ile)-lysidine synthase family.</text>
</comment>
<dbReference type="SUPFAM" id="SSF82829">
    <property type="entry name" value="MesJ substrate recognition domain-like"/>
    <property type="match status" value="1"/>
</dbReference>
<dbReference type="GO" id="GO:0005524">
    <property type="term" value="F:ATP binding"/>
    <property type="evidence" value="ECO:0007669"/>
    <property type="project" value="UniProtKB-UniRule"/>
</dbReference>
<keyword evidence="2 8" id="KW-0963">Cytoplasm</keyword>
<keyword evidence="3 8" id="KW-0436">Ligase</keyword>
<dbReference type="NCBIfam" id="TIGR02433">
    <property type="entry name" value="lysidine_TilS_C"/>
    <property type="match status" value="1"/>
</dbReference>
<dbReference type="GO" id="GO:0032267">
    <property type="term" value="F:tRNA(Ile)-lysidine synthase activity"/>
    <property type="evidence" value="ECO:0007669"/>
    <property type="project" value="UniProtKB-EC"/>
</dbReference>
<feature type="domain" description="Lysidine-tRNA(Ile) synthetase C-terminal" evidence="9">
    <location>
        <begin position="409"/>
        <end position="481"/>
    </location>
</feature>
<dbReference type="InterPro" id="IPR014729">
    <property type="entry name" value="Rossmann-like_a/b/a_fold"/>
</dbReference>
<evidence type="ECO:0000256" key="7">
    <source>
        <dbReference type="ARBA" id="ARBA00048539"/>
    </source>
</evidence>
<dbReference type="InterPro" id="IPR012094">
    <property type="entry name" value="tRNA_Ile_lys_synt"/>
</dbReference>
<dbReference type="InterPro" id="IPR012796">
    <property type="entry name" value="Lysidine-tRNA-synth_C"/>
</dbReference>
<evidence type="ECO:0000313" key="11">
    <source>
        <dbReference type="Proteomes" id="UP000316674"/>
    </source>
</evidence>
<dbReference type="NCBIfam" id="TIGR02432">
    <property type="entry name" value="lysidine_TilS_N"/>
    <property type="match status" value="1"/>
</dbReference>
<dbReference type="SMART" id="SM00977">
    <property type="entry name" value="TilS_C"/>
    <property type="match status" value="1"/>
</dbReference>
<evidence type="ECO:0000256" key="2">
    <source>
        <dbReference type="ARBA" id="ARBA00022490"/>
    </source>
</evidence>
<evidence type="ECO:0000256" key="4">
    <source>
        <dbReference type="ARBA" id="ARBA00022694"/>
    </source>
</evidence>
<dbReference type="Gene3D" id="1.20.59.20">
    <property type="match status" value="1"/>
</dbReference>
<dbReference type="SUPFAM" id="SSF52402">
    <property type="entry name" value="Adenine nucleotide alpha hydrolases-like"/>
    <property type="match status" value="1"/>
</dbReference>
<dbReference type="GO" id="GO:0005737">
    <property type="term" value="C:cytoplasm"/>
    <property type="evidence" value="ECO:0007669"/>
    <property type="project" value="UniProtKB-SubCell"/>
</dbReference>
<comment type="catalytic activity">
    <reaction evidence="7 8">
        <text>cytidine(34) in tRNA(Ile2) + L-lysine + ATP = lysidine(34) in tRNA(Ile2) + AMP + diphosphate + H(+)</text>
        <dbReference type="Rhea" id="RHEA:43744"/>
        <dbReference type="Rhea" id="RHEA-COMP:10625"/>
        <dbReference type="Rhea" id="RHEA-COMP:10670"/>
        <dbReference type="ChEBI" id="CHEBI:15378"/>
        <dbReference type="ChEBI" id="CHEBI:30616"/>
        <dbReference type="ChEBI" id="CHEBI:32551"/>
        <dbReference type="ChEBI" id="CHEBI:33019"/>
        <dbReference type="ChEBI" id="CHEBI:82748"/>
        <dbReference type="ChEBI" id="CHEBI:83665"/>
        <dbReference type="ChEBI" id="CHEBI:456215"/>
        <dbReference type="EC" id="6.3.4.19"/>
    </reaction>
</comment>
<dbReference type="CDD" id="cd01992">
    <property type="entry name" value="TilS_N"/>
    <property type="match status" value="1"/>
</dbReference>
<keyword evidence="4 8" id="KW-0819">tRNA processing</keyword>
<dbReference type="Pfam" id="PF11734">
    <property type="entry name" value="TilS_C"/>
    <property type="match status" value="1"/>
</dbReference>
<dbReference type="InterPro" id="IPR012795">
    <property type="entry name" value="tRNA_Ile_lys_synt_N"/>
</dbReference>
<dbReference type="Pfam" id="PF01171">
    <property type="entry name" value="ATP_bind_3"/>
    <property type="match status" value="1"/>
</dbReference>
<dbReference type="PANTHER" id="PTHR43033">
    <property type="entry name" value="TRNA(ILE)-LYSIDINE SYNTHASE-RELATED"/>
    <property type="match status" value="1"/>
</dbReference>
<dbReference type="Gene3D" id="3.40.50.620">
    <property type="entry name" value="HUPs"/>
    <property type="match status" value="1"/>
</dbReference>
<gene>
    <name evidence="8 10" type="primary">tilS</name>
    <name evidence="10" type="ORF">E3I16_01910</name>
</gene>
<feature type="binding site" evidence="8">
    <location>
        <begin position="32"/>
        <end position="37"/>
    </location>
    <ligand>
        <name>ATP</name>
        <dbReference type="ChEBI" id="CHEBI:30616"/>
    </ligand>
</feature>
<evidence type="ECO:0000256" key="5">
    <source>
        <dbReference type="ARBA" id="ARBA00022741"/>
    </source>
</evidence>
<evidence type="ECO:0000313" key="10">
    <source>
        <dbReference type="EMBL" id="TEU02654.1"/>
    </source>
</evidence>
<dbReference type="AlphaFoldDB" id="A0A523ZFV1"/>
<dbReference type="SUPFAM" id="SSF56037">
    <property type="entry name" value="PheT/TilS domain"/>
    <property type="match status" value="1"/>
</dbReference>
<dbReference type="EMBL" id="SOHY01000122">
    <property type="protein sequence ID" value="TEU02654.1"/>
    <property type="molecule type" value="Genomic_DNA"/>
</dbReference>
<comment type="domain">
    <text evidence="8">The N-terminal region contains the highly conserved SGGXDS motif, predicted to be a P-loop motif involved in ATP binding.</text>
</comment>
<evidence type="ECO:0000256" key="3">
    <source>
        <dbReference type="ARBA" id="ARBA00022598"/>
    </source>
</evidence>
<name>A0A523ZFV1_UNCAE</name>
<evidence type="ECO:0000256" key="6">
    <source>
        <dbReference type="ARBA" id="ARBA00022840"/>
    </source>
</evidence>
<evidence type="ECO:0000256" key="8">
    <source>
        <dbReference type="HAMAP-Rule" id="MF_01161"/>
    </source>
</evidence>
<dbReference type="HAMAP" id="MF_01161">
    <property type="entry name" value="tRNA_Ile_lys_synt"/>
    <property type="match status" value="1"/>
</dbReference>
<dbReference type="EC" id="6.3.4.19" evidence="8"/>
<keyword evidence="6 8" id="KW-0067">ATP-binding</keyword>
<evidence type="ECO:0000259" key="9">
    <source>
        <dbReference type="SMART" id="SM00977"/>
    </source>
</evidence>
<comment type="function">
    <text evidence="8">Ligates lysine onto the cytidine present at position 34 of the AUA codon-specific tRNA(Ile) that contains the anticodon CAU, in an ATP-dependent manner. Cytidine is converted to lysidine, thus changing the amino acid specificity of the tRNA from methionine to isoleucine.</text>
</comment>
<dbReference type="GO" id="GO:0006400">
    <property type="term" value="P:tRNA modification"/>
    <property type="evidence" value="ECO:0007669"/>
    <property type="project" value="UniProtKB-UniRule"/>
</dbReference>
<sequence>MKKSNSLLEKVKETIDKYQMFAIKARIVVGVSGGPDSTTLLHLLLQLRDEYELKLWIAHLNHQLRGKEAEEEARWVKIFASKIGVPLISDSLDVATLAKREKLTLEEAARMARYDFFEHVSNQVSANRIAVGHTASDQVETVLMRLMKGTGLDGLSGIPPVRGRIIRPLIEIFHKEVEEYCEINNLEFCVDSSNNDTSFLRNRIRLDLLPLLSQEYNLQISKILLQMSKNLREDADFIRKKGEKEFGKVLRKERENKNQRWLVLDREKLFRLHPALQKRVLREGIRRIKGNLKEIGSDHLDSVLDLDGKRGTKQLSLPGNLVIQKQYEDFLIKKGESKNIPFARYLVIPGKTDLSQLSLTLETRLISVKPHSFLASSFMDLKEKVVLNEVGGFPEEEVFFDFDKLKPPLFLRNRKKGDRFCPLGMKGSKKIKDFFIDLKIPMEKRGKIPLLLNRGKVVWIVGHRIDERFKVDNNTTKILAIKILKHF</sequence>
<comment type="subcellular location">
    <subcellularLocation>
        <location evidence="1 8">Cytoplasm</location>
    </subcellularLocation>
</comment>
<dbReference type="PANTHER" id="PTHR43033:SF1">
    <property type="entry name" value="TRNA(ILE)-LYSIDINE SYNTHASE-RELATED"/>
    <property type="match status" value="1"/>
</dbReference>
<keyword evidence="5 8" id="KW-0547">Nucleotide-binding</keyword>
<comment type="caution">
    <text evidence="10">The sequence shown here is derived from an EMBL/GenBank/DDBJ whole genome shotgun (WGS) entry which is preliminary data.</text>
</comment>
<dbReference type="Proteomes" id="UP000316674">
    <property type="component" value="Unassembled WGS sequence"/>
</dbReference>
<reference evidence="10 11" key="1">
    <citation type="submission" date="2019-03" db="EMBL/GenBank/DDBJ databases">
        <title>Metabolic potential of uncultured bacteria and archaea associated with petroleum seepage in deep-sea sediments.</title>
        <authorList>
            <person name="Dong X."/>
            <person name="Hubert C."/>
        </authorList>
    </citation>
    <scope>NUCLEOTIDE SEQUENCE [LARGE SCALE GENOMIC DNA]</scope>
    <source>
        <strain evidence="10">E26_bin6</strain>
    </source>
</reference>
<accession>A0A523ZFV1</accession>